<dbReference type="FunFam" id="3.30.950.10:FF:000002">
    <property type="entry name" value="Ribosomal RNA small subunit methyltransferase I"/>
    <property type="match status" value="1"/>
</dbReference>
<dbReference type="InterPro" id="IPR008189">
    <property type="entry name" value="rRNA_ssu_MeTfrase_I"/>
</dbReference>
<evidence type="ECO:0000313" key="9">
    <source>
        <dbReference type="EMBL" id="RZO05899.1"/>
    </source>
</evidence>
<proteinExistence type="inferred from homology"/>
<dbReference type="InterPro" id="IPR014776">
    <property type="entry name" value="4pyrrole_Mease_sub2"/>
</dbReference>
<comment type="caution">
    <text evidence="9">The sequence shown here is derived from an EMBL/GenBank/DDBJ whole genome shotgun (WGS) entry which is preliminary data.</text>
</comment>
<dbReference type="PANTHER" id="PTHR46111">
    <property type="entry name" value="RIBOSOMAL RNA SMALL SUBUNIT METHYLTRANSFERASE I"/>
    <property type="match status" value="1"/>
</dbReference>
<evidence type="ECO:0000256" key="2">
    <source>
        <dbReference type="ARBA" id="ARBA00022552"/>
    </source>
</evidence>
<evidence type="ECO:0000256" key="1">
    <source>
        <dbReference type="ARBA" id="ARBA00022490"/>
    </source>
</evidence>
<comment type="function">
    <text evidence="6">Catalyzes the 2'-O-methylation of the ribose of cytidine 1402 (C1402) in 16S rRNA.</text>
</comment>
<evidence type="ECO:0000256" key="3">
    <source>
        <dbReference type="ARBA" id="ARBA00022603"/>
    </source>
</evidence>
<organism evidence="9 10">
    <name type="scientific">SAR92 clade bacterium</name>
    <dbReference type="NCBI Taxonomy" id="2315479"/>
    <lineage>
        <taxon>Bacteria</taxon>
        <taxon>Pseudomonadati</taxon>
        <taxon>Pseudomonadota</taxon>
        <taxon>Gammaproteobacteria</taxon>
        <taxon>Cellvibrionales</taxon>
        <taxon>Porticoccaceae</taxon>
        <taxon>SAR92 clade</taxon>
    </lineage>
</organism>
<dbReference type="CDD" id="cd11648">
    <property type="entry name" value="RsmI"/>
    <property type="match status" value="1"/>
</dbReference>
<dbReference type="InterPro" id="IPR000878">
    <property type="entry name" value="4pyrrol_Mease"/>
</dbReference>
<dbReference type="NCBIfam" id="TIGR00096">
    <property type="entry name" value="16S rRNA (cytidine(1402)-2'-O)-methyltransferase"/>
    <property type="match status" value="1"/>
</dbReference>
<dbReference type="GO" id="GO:0005737">
    <property type="term" value="C:cytoplasm"/>
    <property type="evidence" value="ECO:0007669"/>
    <property type="project" value="UniProtKB-SubCell"/>
</dbReference>
<name>A0A520LL21_9GAMM</name>
<evidence type="ECO:0000313" key="10">
    <source>
        <dbReference type="Proteomes" id="UP000318148"/>
    </source>
</evidence>
<dbReference type="EC" id="2.1.1.198" evidence="6"/>
<comment type="subcellular location">
    <subcellularLocation>
        <location evidence="6">Cytoplasm</location>
    </subcellularLocation>
</comment>
<keyword evidence="3 6" id="KW-0489">Methyltransferase</keyword>
<evidence type="ECO:0000259" key="8">
    <source>
        <dbReference type="Pfam" id="PF23016"/>
    </source>
</evidence>
<reference evidence="9 10" key="1">
    <citation type="submission" date="2019-02" db="EMBL/GenBank/DDBJ databases">
        <title>Prokaryotic population dynamics and viral predation in marine succession experiment using metagenomics: the confinement effect.</title>
        <authorList>
            <person name="Haro-Moreno J.M."/>
            <person name="Rodriguez-Valera F."/>
            <person name="Lopez-Perez M."/>
        </authorList>
    </citation>
    <scope>NUCLEOTIDE SEQUENCE [LARGE SCALE GENOMIC DNA]</scope>
    <source>
        <strain evidence="9">MED-G169</strain>
    </source>
</reference>
<dbReference type="InterPro" id="IPR018063">
    <property type="entry name" value="SAM_MeTrfase_RsmI_CS"/>
</dbReference>
<dbReference type="EMBL" id="SHBO01000034">
    <property type="protein sequence ID" value="RZO05899.1"/>
    <property type="molecule type" value="Genomic_DNA"/>
</dbReference>
<accession>A0A520LL21</accession>
<evidence type="ECO:0000256" key="5">
    <source>
        <dbReference type="ARBA" id="ARBA00022691"/>
    </source>
</evidence>
<dbReference type="SUPFAM" id="SSF53790">
    <property type="entry name" value="Tetrapyrrole methylase"/>
    <property type="match status" value="1"/>
</dbReference>
<gene>
    <name evidence="6 9" type="primary">rsmI</name>
    <name evidence="9" type="ORF">EVB02_03005</name>
</gene>
<dbReference type="HAMAP" id="MF_01877">
    <property type="entry name" value="16SrRNA_methyltr_I"/>
    <property type="match status" value="1"/>
</dbReference>
<dbReference type="PROSITE" id="PS01296">
    <property type="entry name" value="RSMI"/>
    <property type="match status" value="1"/>
</dbReference>
<dbReference type="AlphaFoldDB" id="A0A520LL21"/>
<evidence type="ECO:0000259" key="7">
    <source>
        <dbReference type="Pfam" id="PF00590"/>
    </source>
</evidence>
<dbReference type="Gene3D" id="3.30.950.10">
    <property type="entry name" value="Methyltransferase, Cobalt-precorrin-4 Transmethylase, Domain 2"/>
    <property type="match status" value="1"/>
</dbReference>
<dbReference type="Pfam" id="PF00590">
    <property type="entry name" value="TP_methylase"/>
    <property type="match status" value="1"/>
</dbReference>
<comment type="similarity">
    <text evidence="6">Belongs to the methyltransferase superfamily. RsmI family.</text>
</comment>
<comment type="catalytic activity">
    <reaction evidence="6">
        <text>cytidine(1402) in 16S rRNA + S-adenosyl-L-methionine = 2'-O-methylcytidine(1402) in 16S rRNA + S-adenosyl-L-homocysteine + H(+)</text>
        <dbReference type="Rhea" id="RHEA:42924"/>
        <dbReference type="Rhea" id="RHEA-COMP:10285"/>
        <dbReference type="Rhea" id="RHEA-COMP:10286"/>
        <dbReference type="ChEBI" id="CHEBI:15378"/>
        <dbReference type="ChEBI" id="CHEBI:57856"/>
        <dbReference type="ChEBI" id="CHEBI:59789"/>
        <dbReference type="ChEBI" id="CHEBI:74495"/>
        <dbReference type="ChEBI" id="CHEBI:82748"/>
        <dbReference type="EC" id="2.1.1.198"/>
    </reaction>
</comment>
<dbReference type="PIRSF" id="PIRSF005917">
    <property type="entry name" value="MTase_YraL"/>
    <property type="match status" value="1"/>
</dbReference>
<dbReference type="InterPro" id="IPR014777">
    <property type="entry name" value="4pyrrole_Mease_sub1"/>
</dbReference>
<dbReference type="Gene3D" id="3.40.1010.10">
    <property type="entry name" value="Cobalt-precorrin-4 Transmethylase, Domain 1"/>
    <property type="match status" value="1"/>
</dbReference>
<dbReference type="Proteomes" id="UP000318148">
    <property type="component" value="Unassembled WGS sequence"/>
</dbReference>
<keyword evidence="2 6" id="KW-0698">rRNA processing</keyword>
<keyword evidence="4 6" id="KW-0808">Transferase</keyword>
<keyword evidence="1 6" id="KW-0963">Cytoplasm</keyword>
<dbReference type="InterPro" id="IPR035996">
    <property type="entry name" value="4pyrrol_Methylase_sf"/>
</dbReference>
<protein>
    <recommendedName>
        <fullName evidence="6">Ribosomal RNA small subunit methyltransferase I</fullName>
        <ecNumber evidence="6">2.1.1.198</ecNumber>
    </recommendedName>
    <alternativeName>
        <fullName evidence="6">16S rRNA 2'-O-ribose C1402 methyltransferase</fullName>
    </alternativeName>
    <alternativeName>
        <fullName evidence="6">rRNA (cytidine-2'-O-)-methyltransferase RsmI</fullName>
    </alternativeName>
</protein>
<dbReference type="FunFam" id="3.40.1010.10:FF:000007">
    <property type="entry name" value="Ribosomal RNA small subunit methyltransferase I"/>
    <property type="match status" value="1"/>
</dbReference>
<feature type="domain" description="Tetrapyrrole methylase" evidence="7">
    <location>
        <begin position="7"/>
        <end position="206"/>
    </location>
</feature>
<keyword evidence="5 6" id="KW-0949">S-adenosyl-L-methionine</keyword>
<dbReference type="Pfam" id="PF23016">
    <property type="entry name" value="RsmI_C"/>
    <property type="match status" value="1"/>
</dbReference>
<evidence type="ECO:0000256" key="6">
    <source>
        <dbReference type="HAMAP-Rule" id="MF_01877"/>
    </source>
</evidence>
<feature type="domain" description="RsmI HTH" evidence="8">
    <location>
        <begin position="241"/>
        <end position="277"/>
    </location>
</feature>
<dbReference type="InterPro" id="IPR053910">
    <property type="entry name" value="RsmI_HTH"/>
</dbReference>
<evidence type="ECO:0000256" key="4">
    <source>
        <dbReference type="ARBA" id="ARBA00022679"/>
    </source>
</evidence>
<dbReference type="PANTHER" id="PTHR46111:SF1">
    <property type="entry name" value="RIBOSOMAL RNA SMALL SUBUNIT METHYLTRANSFERASE I"/>
    <property type="match status" value="1"/>
</dbReference>
<sequence>MENSGILYVISTPIGNLADMTSRAISILNNVDIIACEDTRSSRSLLNHLDIKTKCISYHEHSDYKETELILETLRSGASIALISDAGTPLICDPGFKLVRTVRNLGIDVIPVPGACAVTAALSVSGLSTDSFLFKGFLPRKKLDRIKILKDFCDYPFTLIFYESPHRVLKSLKDIELTFGSKRRIFMAREMTKLFETYILGSVEDLIDIVERDTNNQKGEIVLVVEGCEKKSKMLGDASTKILTLLLEEISSSKASAIAAKITGENKKMLYQEAIRIKRDK</sequence>
<dbReference type="GO" id="GO:0070677">
    <property type="term" value="F:rRNA (cytosine-2'-O-)-methyltransferase activity"/>
    <property type="evidence" value="ECO:0007669"/>
    <property type="project" value="UniProtKB-UniRule"/>
</dbReference>